<evidence type="ECO:0000256" key="4">
    <source>
        <dbReference type="ARBA" id="ARBA00022989"/>
    </source>
</evidence>
<feature type="domain" description="MotA/TolQ/ExbB proton channel" evidence="8">
    <location>
        <begin position="122"/>
        <end position="237"/>
    </location>
</feature>
<comment type="subcellular location">
    <subcellularLocation>
        <location evidence="1">Cell membrane</location>
        <topology evidence="1">Multi-pass membrane protein</topology>
    </subcellularLocation>
    <subcellularLocation>
        <location evidence="6">Membrane</location>
        <topology evidence="6">Multi-pass membrane protein</topology>
    </subcellularLocation>
</comment>
<keyword evidence="5 7" id="KW-0472">Membrane</keyword>
<dbReference type="RefSeq" id="WP_145054201.1">
    <property type="nucleotide sequence ID" value="NZ_CP036433.1"/>
</dbReference>
<comment type="similarity">
    <text evidence="6">Belongs to the exbB/tolQ family.</text>
</comment>
<evidence type="ECO:0000256" key="5">
    <source>
        <dbReference type="ARBA" id="ARBA00023136"/>
    </source>
</evidence>
<dbReference type="EMBL" id="CP036433">
    <property type="protein sequence ID" value="QDU95463.1"/>
    <property type="molecule type" value="Genomic_DNA"/>
</dbReference>
<evidence type="ECO:0000256" key="1">
    <source>
        <dbReference type="ARBA" id="ARBA00004651"/>
    </source>
</evidence>
<dbReference type="OrthoDB" id="230181at2"/>
<reference evidence="9 10" key="1">
    <citation type="submission" date="2019-02" db="EMBL/GenBank/DDBJ databases">
        <title>Deep-cultivation of Planctomycetes and their phenomic and genomic characterization uncovers novel biology.</title>
        <authorList>
            <person name="Wiegand S."/>
            <person name="Jogler M."/>
            <person name="Boedeker C."/>
            <person name="Pinto D."/>
            <person name="Vollmers J."/>
            <person name="Rivas-Marin E."/>
            <person name="Kohn T."/>
            <person name="Peeters S.H."/>
            <person name="Heuer A."/>
            <person name="Rast P."/>
            <person name="Oberbeckmann S."/>
            <person name="Bunk B."/>
            <person name="Jeske O."/>
            <person name="Meyerdierks A."/>
            <person name="Storesund J.E."/>
            <person name="Kallscheuer N."/>
            <person name="Luecker S."/>
            <person name="Lage O.M."/>
            <person name="Pohl T."/>
            <person name="Merkel B.J."/>
            <person name="Hornburger P."/>
            <person name="Mueller R.-W."/>
            <person name="Bruemmer F."/>
            <person name="Labrenz M."/>
            <person name="Spormann A.M."/>
            <person name="Op den Camp H."/>
            <person name="Overmann J."/>
            <person name="Amann R."/>
            <person name="Jetten M.S.M."/>
            <person name="Mascher T."/>
            <person name="Medema M.H."/>
            <person name="Devos D.P."/>
            <person name="Kaster A.-K."/>
            <person name="Ovreas L."/>
            <person name="Rohde M."/>
            <person name="Galperin M.Y."/>
            <person name="Jogler C."/>
        </authorList>
    </citation>
    <scope>NUCLEOTIDE SEQUENCE [LARGE SCALE GENOMIC DNA]</scope>
    <source>
        <strain evidence="9 10">Pla85_3_4</strain>
    </source>
</reference>
<dbReference type="PANTHER" id="PTHR30625:SF11">
    <property type="entry name" value="MOTA_TOLQ_EXBB PROTON CHANNEL DOMAIN-CONTAINING PROTEIN"/>
    <property type="match status" value="1"/>
</dbReference>
<sequence length="415" mass="46048">MTRPPEKSALWAILAGLGWPLFLGSWACAMFYGLIFWGPLKTELVLRYFAGFWISEVATWMFFVGLASLGFKLVEIFTQEPALRKIRLPLPEQGDQQVEEAGDLIDYLESLPARMRNSYFGRRLHDALEYVERKRSPQGVEEELKYYADNDAARQQESYALVRIITWATPMLGFLGTVIGITMALGGLDAEKLDSNFQDAISGLLSGLYVAFDTTALALSLSILLMFVWFLIDRLETQLLERVDVRANEEIVGRFAQIGSDRDPHLASVERMCVAVMRATEQLMQRQNQLWQSTAEAVQQQWGEAIVQSGQRLQASLSTVLAESLDRNAAAIEAQQLSMVRQADTLSQAVKAAGEVAGLETALNNNLNALAGAKHFEEAVNTLTAATHLLVGRLGQATSSERRVDLQSGQQERAA</sequence>
<dbReference type="Pfam" id="PF01618">
    <property type="entry name" value="MotA_ExbB"/>
    <property type="match status" value="1"/>
</dbReference>
<dbReference type="InterPro" id="IPR050790">
    <property type="entry name" value="ExbB/TolQ_transport"/>
</dbReference>
<keyword evidence="2" id="KW-1003">Cell membrane</keyword>
<dbReference type="KEGG" id="lcre:Pla8534_32780"/>
<dbReference type="GO" id="GO:0005886">
    <property type="term" value="C:plasma membrane"/>
    <property type="evidence" value="ECO:0007669"/>
    <property type="project" value="UniProtKB-SubCell"/>
</dbReference>
<protein>
    <submittedName>
        <fullName evidence="9">MotA/TolQ/ExbB proton channel family protein</fullName>
    </submittedName>
</protein>
<evidence type="ECO:0000313" key="10">
    <source>
        <dbReference type="Proteomes" id="UP000317648"/>
    </source>
</evidence>
<feature type="transmembrane region" description="Helical" evidence="7">
    <location>
        <begin position="164"/>
        <end position="188"/>
    </location>
</feature>
<evidence type="ECO:0000313" key="9">
    <source>
        <dbReference type="EMBL" id="QDU95463.1"/>
    </source>
</evidence>
<dbReference type="AlphaFoldDB" id="A0A518DUE9"/>
<name>A0A518DUE9_9BACT</name>
<proteinExistence type="inferred from homology"/>
<evidence type="ECO:0000259" key="8">
    <source>
        <dbReference type="Pfam" id="PF01618"/>
    </source>
</evidence>
<accession>A0A518DUE9</accession>
<evidence type="ECO:0000256" key="7">
    <source>
        <dbReference type="SAM" id="Phobius"/>
    </source>
</evidence>
<dbReference type="InterPro" id="IPR002898">
    <property type="entry name" value="MotA_ExbB_proton_chnl"/>
</dbReference>
<evidence type="ECO:0000256" key="2">
    <source>
        <dbReference type="ARBA" id="ARBA00022475"/>
    </source>
</evidence>
<feature type="transmembrane region" description="Helical" evidence="7">
    <location>
        <begin position="208"/>
        <end position="232"/>
    </location>
</feature>
<keyword evidence="10" id="KW-1185">Reference proteome</keyword>
<dbReference type="PANTHER" id="PTHR30625">
    <property type="entry name" value="PROTEIN TOLQ"/>
    <property type="match status" value="1"/>
</dbReference>
<organism evidence="9 10">
    <name type="scientific">Lignipirellula cremea</name>
    <dbReference type="NCBI Taxonomy" id="2528010"/>
    <lineage>
        <taxon>Bacteria</taxon>
        <taxon>Pseudomonadati</taxon>
        <taxon>Planctomycetota</taxon>
        <taxon>Planctomycetia</taxon>
        <taxon>Pirellulales</taxon>
        <taxon>Pirellulaceae</taxon>
        <taxon>Lignipirellula</taxon>
    </lineage>
</organism>
<keyword evidence="6" id="KW-0813">Transport</keyword>
<gene>
    <name evidence="9" type="ORF">Pla8534_32780</name>
</gene>
<dbReference type="GO" id="GO:0017038">
    <property type="term" value="P:protein import"/>
    <property type="evidence" value="ECO:0007669"/>
    <property type="project" value="TreeGrafter"/>
</dbReference>
<feature type="transmembrane region" description="Helical" evidence="7">
    <location>
        <begin position="12"/>
        <end position="37"/>
    </location>
</feature>
<evidence type="ECO:0000256" key="3">
    <source>
        <dbReference type="ARBA" id="ARBA00022692"/>
    </source>
</evidence>
<dbReference type="Proteomes" id="UP000317648">
    <property type="component" value="Chromosome"/>
</dbReference>
<feature type="transmembrane region" description="Helical" evidence="7">
    <location>
        <begin position="57"/>
        <end position="77"/>
    </location>
</feature>
<evidence type="ECO:0000256" key="6">
    <source>
        <dbReference type="RuleBase" id="RU004057"/>
    </source>
</evidence>
<keyword evidence="4 7" id="KW-1133">Transmembrane helix</keyword>
<keyword evidence="6" id="KW-0653">Protein transport</keyword>
<keyword evidence="3 7" id="KW-0812">Transmembrane</keyword>